<feature type="compositionally biased region" description="Acidic residues" evidence="1">
    <location>
        <begin position="368"/>
        <end position="379"/>
    </location>
</feature>
<evidence type="ECO:0000259" key="2">
    <source>
        <dbReference type="PROSITE" id="PS50833"/>
    </source>
</evidence>
<evidence type="ECO:0000313" key="3">
    <source>
        <dbReference type="EnsemblMetazoa" id="XP_038046394.1"/>
    </source>
</evidence>
<dbReference type="GO" id="GO:0030687">
    <property type="term" value="C:preribosome, large subunit precursor"/>
    <property type="evidence" value="ECO:0007669"/>
    <property type="project" value="TreeGrafter"/>
</dbReference>
<dbReference type="Proteomes" id="UP000887568">
    <property type="component" value="Unplaced"/>
</dbReference>
<dbReference type="AlphaFoldDB" id="A0A913Z3L8"/>
<proteinExistence type="predicted"/>
<protein>
    <recommendedName>
        <fullName evidence="2">Brix domain-containing protein</fullName>
    </recommendedName>
</protein>
<reference evidence="3" key="1">
    <citation type="submission" date="2022-11" db="UniProtKB">
        <authorList>
            <consortium name="EnsemblMetazoa"/>
        </authorList>
    </citation>
    <scope>IDENTIFICATION</scope>
</reference>
<name>A0A913Z3L8_PATMI</name>
<feature type="compositionally biased region" description="Basic and acidic residues" evidence="1">
    <location>
        <begin position="332"/>
        <end position="361"/>
    </location>
</feature>
<feature type="region of interest" description="Disordered" evidence="1">
    <location>
        <begin position="237"/>
        <end position="259"/>
    </location>
</feature>
<feature type="compositionally biased region" description="Basic residues" evidence="1">
    <location>
        <begin position="318"/>
        <end position="328"/>
    </location>
</feature>
<dbReference type="GO" id="GO:0019843">
    <property type="term" value="F:rRNA binding"/>
    <property type="evidence" value="ECO:0007669"/>
    <property type="project" value="InterPro"/>
</dbReference>
<dbReference type="PANTHER" id="PTHR12661:SF5">
    <property type="entry name" value="SUPPRESSOR OF SWI4 1 HOMOLOG"/>
    <property type="match status" value="1"/>
</dbReference>
<dbReference type="OrthoDB" id="10261452at2759"/>
<keyword evidence="4" id="KW-1185">Reference proteome</keyword>
<feature type="compositionally biased region" description="Basic residues" evidence="1">
    <location>
        <begin position="501"/>
        <end position="521"/>
    </location>
</feature>
<evidence type="ECO:0000256" key="1">
    <source>
        <dbReference type="SAM" id="MobiDB-lite"/>
    </source>
</evidence>
<evidence type="ECO:0000313" key="4">
    <source>
        <dbReference type="Proteomes" id="UP000887568"/>
    </source>
</evidence>
<feature type="region of interest" description="Disordered" evidence="1">
    <location>
        <begin position="318"/>
        <end position="521"/>
    </location>
</feature>
<sequence length="521" mass="59008">MARKKKGKGKKKAKQNLVTAESEYGKAPHTFVFHRGVVGKSVLQLLLDIRRTMEPYTAASLRTRKKNVLKDFVSVASPLGVTHFMVFTKTDTGTNMRIIKIPRGPTINFKVTQYSLAKDVVSSLKRPNMYASQFRYHPLLVLNNFSKDEPHLKLAATILQNMFPSINVHKVQLNKIRRCVLFNYDPETKLIEFRHYSIKLVPVGISRSVKKLLKTKVPDLSRYKDVSDFFLNAGQLSESEAEQEGPDNEVTVPQSMSSRGNIAAQKSAIRLVEIGPRMQLQMVKIEEGMCEGEVMYHQFVQKTSQEIAEARTLRLQRMKAKEKRKKLQKANVDSKTKQKEEHKQKSLDGIKKKTEQEEKSSVKVAVGEEQEEEEVDDDTEYYRQEVGEDPDPALFPKQKRLPRTDKRKASSQGTRLPQKKFKFSSKSSKDSENKVRKGMKGNTRRQDSQERTSSKTFGKKSPSMRAGKKSGPLGRNANKKFGSPDRTQRRGHPAGKGGATKLKKGKVAGGKVMKKSKVKGR</sequence>
<dbReference type="EnsemblMetazoa" id="XM_038190466.1">
    <property type="protein sequence ID" value="XP_038046394.1"/>
    <property type="gene ID" value="LOC119720674"/>
</dbReference>
<feature type="compositionally biased region" description="Basic and acidic residues" evidence="1">
    <location>
        <begin position="444"/>
        <end position="453"/>
    </location>
</feature>
<feature type="domain" description="Brix" evidence="2">
    <location>
        <begin position="28"/>
        <end position="291"/>
    </location>
</feature>
<dbReference type="SMART" id="SM00879">
    <property type="entry name" value="Brix"/>
    <property type="match status" value="1"/>
</dbReference>
<dbReference type="GO" id="GO:0000027">
    <property type="term" value="P:ribosomal large subunit assembly"/>
    <property type="evidence" value="ECO:0007669"/>
    <property type="project" value="TreeGrafter"/>
</dbReference>
<dbReference type="PANTHER" id="PTHR12661">
    <property type="entry name" value="PETER PAN-RELATED"/>
    <property type="match status" value="1"/>
</dbReference>
<dbReference type="Pfam" id="PF04427">
    <property type="entry name" value="Brix"/>
    <property type="match status" value="1"/>
</dbReference>
<dbReference type="SUPFAM" id="SSF52954">
    <property type="entry name" value="Class II aaRS ABD-related"/>
    <property type="match status" value="1"/>
</dbReference>
<dbReference type="RefSeq" id="XP_038046394.1">
    <property type="nucleotide sequence ID" value="XM_038190466.1"/>
</dbReference>
<dbReference type="GO" id="GO:0006364">
    <property type="term" value="P:rRNA processing"/>
    <property type="evidence" value="ECO:0007669"/>
    <property type="project" value="InterPro"/>
</dbReference>
<dbReference type="GeneID" id="119720674"/>
<accession>A0A913Z3L8</accession>
<dbReference type="OMA" id="KDYTVMT"/>
<organism evidence="3 4">
    <name type="scientific">Patiria miniata</name>
    <name type="common">Bat star</name>
    <name type="synonym">Asterina miniata</name>
    <dbReference type="NCBI Taxonomy" id="46514"/>
    <lineage>
        <taxon>Eukaryota</taxon>
        <taxon>Metazoa</taxon>
        <taxon>Echinodermata</taxon>
        <taxon>Eleutherozoa</taxon>
        <taxon>Asterozoa</taxon>
        <taxon>Asteroidea</taxon>
        <taxon>Valvatacea</taxon>
        <taxon>Valvatida</taxon>
        <taxon>Asterinidae</taxon>
        <taxon>Patiria</taxon>
    </lineage>
</organism>
<dbReference type="PROSITE" id="PS50833">
    <property type="entry name" value="BRIX"/>
    <property type="match status" value="1"/>
</dbReference>
<dbReference type="InterPro" id="IPR007109">
    <property type="entry name" value="Brix"/>
</dbReference>
<dbReference type="InterPro" id="IPR045112">
    <property type="entry name" value="PPAN-like"/>
</dbReference>